<organism evidence="4 5">
    <name type="scientific">Neokomagataea tanensis NBRC 106556</name>
    <dbReference type="NCBI Taxonomy" id="1223519"/>
    <lineage>
        <taxon>Bacteria</taxon>
        <taxon>Pseudomonadati</taxon>
        <taxon>Pseudomonadota</taxon>
        <taxon>Alphaproteobacteria</taxon>
        <taxon>Acetobacterales</taxon>
        <taxon>Acetobacteraceae</taxon>
        <taxon>Neokomagataea</taxon>
    </lineage>
</organism>
<dbReference type="SUPFAM" id="SSF141868">
    <property type="entry name" value="EAL domain-like"/>
    <property type="match status" value="1"/>
</dbReference>
<proteinExistence type="predicted"/>
<dbReference type="InterPro" id="IPR035965">
    <property type="entry name" value="PAS-like_dom_sf"/>
</dbReference>
<dbReference type="PROSITE" id="PS50887">
    <property type="entry name" value="GGDEF"/>
    <property type="match status" value="1"/>
</dbReference>
<keyword evidence="5" id="KW-1185">Reference proteome</keyword>
<evidence type="ECO:0000259" key="3">
    <source>
        <dbReference type="PROSITE" id="PS50887"/>
    </source>
</evidence>
<feature type="domain" description="GGDEF" evidence="3">
    <location>
        <begin position="168"/>
        <end position="300"/>
    </location>
</feature>
<gene>
    <name evidence="4" type="ORF">AA106556_1197</name>
</gene>
<dbReference type="PROSITE" id="PS50113">
    <property type="entry name" value="PAC"/>
    <property type="match status" value="1"/>
</dbReference>
<protein>
    <submittedName>
        <fullName evidence="4">Diguanylate cyclase</fullName>
    </submittedName>
</protein>
<dbReference type="InterPro" id="IPR043128">
    <property type="entry name" value="Rev_trsase/Diguanyl_cyclase"/>
</dbReference>
<accession>A0ABQ0QJ95</accession>
<dbReference type="InterPro" id="IPR052155">
    <property type="entry name" value="Biofilm_reg_signaling"/>
</dbReference>
<feature type="domain" description="EAL" evidence="2">
    <location>
        <begin position="309"/>
        <end position="562"/>
    </location>
</feature>
<dbReference type="SUPFAM" id="SSF55785">
    <property type="entry name" value="PYP-like sensor domain (PAS domain)"/>
    <property type="match status" value="1"/>
</dbReference>
<dbReference type="Pfam" id="PF00990">
    <property type="entry name" value="GGDEF"/>
    <property type="match status" value="1"/>
</dbReference>
<dbReference type="CDD" id="cd01949">
    <property type="entry name" value="GGDEF"/>
    <property type="match status" value="1"/>
</dbReference>
<dbReference type="InterPro" id="IPR000160">
    <property type="entry name" value="GGDEF_dom"/>
</dbReference>
<dbReference type="InterPro" id="IPR000014">
    <property type="entry name" value="PAS"/>
</dbReference>
<dbReference type="InterPro" id="IPR001633">
    <property type="entry name" value="EAL_dom"/>
</dbReference>
<dbReference type="Gene3D" id="3.20.20.450">
    <property type="entry name" value="EAL domain"/>
    <property type="match status" value="1"/>
</dbReference>
<dbReference type="SMART" id="SM00267">
    <property type="entry name" value="GGDEF"/>
    <property type="match status" value="1"/>
</dbReference>
<dbReference type="Pfam" id="PF00563">
    <property type="entry name" value="EAL"/>
    <property type="match status" value="1"/>
</dbReference>
<dbReference type="Gene3D" id="3.30.450.20">
    <property type="entry name" value="PAS domain"/>
    <property type="match status" value="1"/>
</dbReference>
<dbReference type="InterPro" id="IPR035919">
    <property type="entry name" value="EAL_sf"/>
</dbReference>
<evidence type="ECO:0000313" key="4">
    <source>
        <dbReference type="EMBL" id="GBR46695.1"/>
    </source>
</evidence>
<evidence type="ECO:0000259" key="1">
    <source>
        <dbReference type="PROSITE" id="PS50113"/>
    </source>
</evidence>
<dbReference type="PANTHER" id="PTHR44757:SF2">
    <property type="entry name" value="BIOFILM ARCHITECTURE MAINTENANCE PROTEIN MBAA"/>
    <property type="match status" value="1"/>
</dbReference>
<evidence type="ECO:0000259" key="2">
    <source>
        <dbReference type="PROSITE" id="PS50883"/>
    </source>
</evidence>
<dbReference type="NCBIfam" id="TIGR00254">
    <property type="entry name" value="GGDEF"/>
    <property type="match status" value="1"/>
</dbReference>
<dbReference type="SMART" id="SM00052">
    <property type="entry name" value="EAL"/>
    <property type="match status" value="1"/>
</dbReference>
<dbReference type="Proteomes" id="UP001062443">
    <property type="component" value="Unassembled WGS sequence"/>
</dbReference>
<dbReference type="EMBL" id="BAQB01000017">
    <property type="protein sequence ID" value="GBR46695.1"/>
    <property type="molecule type" value="Genomic_DNA"/>
</dbReference>
<dbReference type="SMART" id="SM00086">
    <property type="entry name" value="PAC"/>
    <property type="match status" value="1"/>
</dbReference>
<dbReference type="RefSeq" id="WP_068171762.1">
    <property type="nucleotide sequence ID" value="NZ_BAQB01000017.1"/>
</dbReference>
<feature type="domain" description="PAC" evidence="1">
    <location>
        <begin position="78"/>
        <end position="130"/>
    </location>
</feature>
<dbReference type="CDD" id="cd01948">
    <property type="entry name" value="EAL"/>
    <property type="match status" value="1"/>
</dbReference>
<dbReference type="PROSITE" id="PS50883">
    <property type="entry name" value="EAL"/>
    <property type="match status" value="1"/>
</dbReference>
<dbReference type="Pfam" id="PF13426">
    <property type="entry name" value="PAS_9"/>
    <property type="match status" value="1"/>
</dbReference>
<name>A0ABQ0QJ95_9PROT</name>
<comment type="caution">
    <text evidence="4">The sequence shown here is derived from an EMBL/GenBank/DDBJ whole genome shotgun (WGS) entry which is preliminary data.</text>
</comment>
<dbReference type="Gene3D" id="3.30.70.270">
    <property type="match status" value="1"/>
</dbReference>
<dbReference type="SUPFAM" id="SSF55073">
    <property type="entry name" value="Nucleotide cyclase"/>
    <property type="match status" value="1"/>
</dbReference>
<sequence>MESGPPTATAPSPIETKYAQIVLHALGHTAGIIIIDLHGKILYRNEKILNILHTQGDKYENCDIIEKIKKISQNKIPWNGDIFYKTHDGIHLWTNITITPYFDKKKNITYYIATCFDVTAQKSTEDHLRAGKNMLQKALTIDPLTGLPNRLAFSNHIKSISQNKDDPPLICIYMIDIDAFKIANDTLGHKAGDKLLKKISKQLRLLEDNNTFVARMAGDEFSLITTGSSEEYFVQQSAHILKSLNFLFSFNGILHHTTASIGYAITNKRNSDIYNTLYLSDIALYHSKSVGGNCAHAYNSELKKKHDERNILRNTILKNLNDKFFHIKYNPIIDISSNTITGITTVLLLRHNYIPEIKKEINDLHDMIGDITVERALYQISINNILNNTQKINGIHFTTIAVPNINIAQTQIISGIFDKLKEYPLNPQNIALQIDNSFITHSKKSIIQRDLASLRQIGVKIILSGFGKESTYLMSLRNIEYDYAKIDSSLIKDLSSSTINQTITKSLIDIAHSMGKHVIAEGVETAQCADILTQLGCDFAQGSFYSPPLSLQELEKKLQTSTTPFR</sequence>
<evidence type="ECO:0000313" key="5">
    <source>
        <dbReference type="Proteomes" id="UP001062443"/>
    </source>
</evidence>
<dbReference type="InterPro" id="IPR000700">
    <property type="entry name" value="PAS-assoc_C"/>
</dbReference>
<dbReference type="CDD" id="cd00130">
    <property type="entry name" value="PAS"/>
    <property type="match status" value="1"/>
</dbReference>
<reference evidence="4" key="1">
    <citation type="submission" date="2013-04" db="EMBL/GenBank/DDBJ databases">
        <title>The genome sequencing project of 58 acetic acid bacteria.</title>
        <authorList>
            <person name="Okamoto-Kainuma A."/>
            <person name="Ishikawa M."/>
            <person name="Umino S."/>
            <person name="Koizumi Y."/>
            <person name="Shiwa Y."/>
            <person name="Yoshikawa H."/>
            <person name="Matsutani M."/>
            <person name="Matsushita K."/>
        </authorList>
    </citation>
    <scope>NUCLEOTIDE SEQUENCE</scope>
    <source>
        <strain evidence="4">NBRC 106556</strain>
    </source>
</reference>
<dbReference type="PANTHER" id="PTHR44757">
    <property type="entry name" value="DIGUANYLATE CYCLASE DGCP"/>
    <property type="match status" value="1"/>
</dbReference>
<dbReference type="InterPro" id="IPR029787">
    <property type="entry name" value="Nucleotide_cyclase"/>
</dbReference>
<dbReference type="InterPro" id="IPR001610">
    <property type="entry name" value="PAC"/>
</dbReference>